<dbReference type="EMBL" id="BSOA01000012">
    <property type="protein sequence ID" value="GLQ87847.1"/>
    <property type="molecule type" value="Genomic_DNA"/>
</dbReference>
<gene>
    <name evidence="1" type="ORF">GCM10007898_14150</name>
</gene>
<sequence length="327" mass="35095">MLRDTTLMIDRGQVADEAGEALSEAARVLLSRGNALKDHGALQLHAGVGQRHAATLARVCLDGPHGRLLVALEREQTANPLGDAQWQDYAGDARLLAWSLAHEPMLEALGRVFGGGFVASRFMAAGADSVSLWLALSWQGEEGQSVQGWLGLGVAEIRLLAACADWKRDPSRLSMLGDATVLTFDLLLQGRALDLATAAELSLGDVLFVSEGADCDAQLLPDRDTSRSMFGLPPGWLVQRRNGQWTIAARPLLSSAVDARRPRFRLTRLSLSPEQAGALQAGSVLSYDSSLLGNTVEIFLGERRCGEGVIVALGEWLGVRMTHRGNP</sequence>
<organism evidence="1 2">
    <name type="scientific">Dyella flagellata</name>
    <dbReference type="NCBI Taxonomy" id="1867833"/>
    <lineage>
        <taxon>Bacteria</taxon>
        <taxon>Pseudomonadati</taxon>
        <taxon>Pseudomonadota</taxon>
        <taxon>Gammaproteobacteria</taxon>
        <taxon>Lysobacterales</taxon>
        <taxon>Rhodanobacteraceae</taxon>
        <taxon>Dyella</taxon>
    </lineage>
</organism>
<name>A0ABQ5X871_9GAMM</name>
<evidence type="ECO:0000313" key="1">
    <source>
        <dbReference type="EMBL" id="GLQ87847.1"/>
    </source>
</evidence>
<dbReference type="InterPro" id="IPR036429">
    <property type="entry name" value="SpoA-like_sf"/>
</dbReference>
<reference evidence="2" key="1">
    <citation type="journal article" date="2019" name="Int. J. Syst. Evol. Microbiol.">
        <title>The Global Catalogue of Microorganisms (GCM) 10K type strain sequencing project: providing services to taxonomists for standard genome sequencing and annotation.</title>
        <authorList>
            <consortium name="The Broad Institute Genomics Platform"/>
            <consortium name="The Broad Institute Genome Sequencing Center for Infectious Disease"/>
            <person name="Wu L."/>
            <person name="Ma J."/>
        </authorList>
    </citation>
    <scope>NUCLEOTIDE SEQUENCE [LARGE SCALE GENOMIC DNA]</scope>
    <source>
        <strain evidence="2">NBRC 111981</strain>
    </source>
</reference>
<dbReference type="RefSeq" id="WP_284331292.1">
    <property type="nucleotide sequence ID" value="NZ_BSOA01000012.1"/>
</dbReference>
<accession>A0ABQ5X871</accession>
<evidence type="ECO:0000313" key="2">
    <source>
        <dbReference type="Proteomes" id="UP001156627"/>
    </source>
</evidence>
<proteinExistence type="predicted"/>
<protein>
    <submittedName>
        <fullName evidence="1">Uncharacterized protein</fullName>
    </submittedName>
</protein>
<dbReference type="Proteomes" id="UP001156627">
    <property type="component" value="Unassembled WGS sequence"/>
</dbReference>
<dbReference type="Gene3D" id="2.30.330.10">
    <property type="entry name" value="SpoA-like"/>
    <property type="match status" value="1"/>
</dbReference>
<keyword evidence="2" id="KW-1185">Reference proteome</keyword>
<comment type="caution">
    <text evidence="1">The sequence shown here is derived from an EMBL/GenBank/DDBJ whole genome shotgun (WGS) entry which is preliminary data.</text>
</comment>